<dbReference type="Proteomes" id="UP000256220">
    <property type="component" value="Unassembled WGS sequence"/>
</dbReference>
<proteinExistence type="inferred from homology"/>
<dbReference type="SUPFAM" id="SSF56801">
    <property type="entry name" value="Acetyl-CoA synthetase-like"/>
    <property type="match status" value="1"/>
</dbReference>
<organism evidence="3 4">
    <name type="scientific">Amycolatopsis lurida NRRL 2430</name>
    <dbReference type="NCBI Taxonomy" id="1460371"/>
    <lineage>
        <taxon>Bacteria</taxon>
        <taxon>Bacillati</taxon>
        <taxon>Actinomycetota</taxon>
        <taxon>Actinomycetes</taxon>
        <taxon>Pseudonocardiales</taxon>
        <taxon>Pseudonocardiaceae</taxon>
        <taxon>Amycolatopsis</taxon>
    </lineage>
</organism>
<name>A0A2P2FYX0_AMYLU</name>
<evidence type="ECO:0000259" key="2">
    <source>
        <dbReference type="Pfam" id="PF13193"/>
    </source>
</evidence>
<dbReference type="GO" id="GO:0031956">
    <property type="term" value="F:medium-chain fatty acid-CoA ligase activity"/>
    <property type="evidence" value="ECO:0007669"/>
    <property type="project" value="TreeGrafter"/>
</dbReference>
<gene>
    <name evidence="3" type="ORF">BB31_06200</name>
</gene>
<protein>
    <recommendedName>
        <fullName evidence="2">AMP-binding enzyme C-terminal domain-containing protein</fullName>
    </recommendedName>
</protein>
<dbReference type="InterPro" id="IPR045851">
    <property type="entry name" value="AMP-bd_C_sf"/>
</dbReference>
<dbReference type="Gene3D" id="3.30.300.30">
    <property type="match status" value="1"/>
</dbReference>
<sequence>MACEAVQDCAVIGLPHEKWGEQITAVVQLHTGKTVSAHELRTAVKERLGSIKTPKEILLWPDLPRSKIGKVLKTEIRKALLDNG</sequence>
<feature type="domain" description="AMP-binding enzyme C-terminal" evidence="2">
    <location>
        <begin position="1"/>
        <end position="70"/>
    </location>
</feature>
<reference evidence="3 4" key="1">
    <citation type="journal article" date="2014" name="Genome Announc.">
        <title>Draft Genome Sequence of Amycolatopsis lurida NRRL 2430, Producer of the Glycopeptide Family Antibiotic Ristocetin.</title>
        <authorList>
            <person name="Kwun M.J."/>
            <person name="Hong H.J."/>
        </authorList>
    </citation>
    <scope>NUCLEOTIDE SEQUENCE [LARGE SCALE GENOMIC DNA]</scope>
    <source>
        <strain evidence="3 4">NRRL 2430</strain>
    </source>
</reference>
<comment type="caution">
    <text evidence="3">The sequence shown here is derived from an EMBL/GenBank/DDBJ whole genome shotgun (WGS) entry which is preliminary data.</text>
</comment>
<comment type="similarity">
    <text evidence="1">Belongs to the ATP-dependent AMP-binding enzyme family.</text>
</comment>
<dbReference type="InterPro" id="IPR025110">
    <property type="entry name" value="AMP-bd_C"/>
</dbReference>
<dbReference type="AlphaFoldDB" id="A0A2P2FYX0"/>
<accession>A0A2P2FYX0</accession>
<evidence type="ECO:0000313" key="3">
    <source>
        <dbReference type="EMBL" id="KFU81930.1"/>
    </source>
</evidence>
<evidence type="ECO:0000313" key="4">
    <source>
        <dbReference type="Proteomes" id="UP000256220"/>
    </source>
</evidence>
<keyword evidence="4" id="KW-1185">Reference proteome</keyword>
<dbReference type="PANTHER" id="PTHR43201:SF8">
    <property type="entry name" value="ACYL-COA SYNTHETASE FAMILY MEMBER 3"/>
    <property type="match status" value="1"/>
</dbReference>
<dbReference type="EMBL" id="JFBM01000004">
    <property type="protein sequence ID" value="KFU81930.1"/>
    <property type="molecule type" value="Genomic_DNA"/>
</dbReference>
<dbReference type="GO" id="GO:0006631">
    <property type="term" value="P:fatty acid metabolic process"/>
    <property type="evidence" value="ECO:0007669"/>
    <property type="project" value="TreeGrafter"/>
</dbReference>
<dbReference type="PANTHER" id="PTHR43201">
    <property type="entry name" value="ACYL-COA SYNTHETASE"/>
    <property type="match status" value="1"/>
</dbReference>
<dbReference type="Pfam" id="PF13193">
    <property type="entry name" value="AMP-binding_C"/>
    <property type="match status" value="1"/>
</dbReference>
<evidence type="ECO:0000256" key="1">
    <source>
        <dbReference type="ARBA" id="ARBA00006432"/>
    </source>
</evidence>